<evidence type="ECO:0000313" key="14">
    <source>
        <dbReference type="RefSeq" id="XP_013792463.1"/>
    </source>
</evidence>
<dbReference type="HAMAP" id="MF_00218">
    <property type="entry name" value="URO_D"/>
    <property type="match status" value="1"/>
</dbReference>
<sequence length="362" mass="40480">MAQNFPPLKNDAILRVARGQRTEFTPVWVMRQAGRYLPEFREIRKDFSFFELCKTPELACQVTLQPINRFNLDAAIIFSDILVIPQALGMTVDMLPGVGPHFPKPLEKPDDLSVLKESPNVKKELGYVFDAITLTRHRLEGRVPLLGFCGAPWTVMGYMIEGGGTKTMSKAKRWLYQWPVESHKLLKILTDVTIDYLVGQVEAGAQMLQVFESSAGFLGPQLFEQFALPYIKSISESVKSRLQSEGLDQVPMTIFAKDAHYALDKLGQAGYNVVGIDWTVKPKKAREEVGPNVTLQGNLDPCALYASPSNIDQYVAQMMTEFGPHRHIANLGHGVYPDIDPAHLCAFVDAVHKHSKELNSTH</sequence>
<evidence type="ECO:0000313" key="13">
    <source>
        <dbReference type="Proteomes" id="UP000694941"/>
    </source>
</evidence>
<evidence type="ECO:0000313" key="16">
    <source>
        <dbReference type="RefSeq" id="XP_022235954.1"/>
    </source>
</evidence>
<dbReference type="Proteomes" id="UP000694941">
    <property type="component" value="Unplaced"/>
</dbReference>
<dbReference type="NCBIfam" id="TIGR01464">
    <property type="entry name" value="hemE"/>
    <property type="match status" value="1"/>
</dbReference>
<proteinExistence type="inferred from homology"/>
<feature type="domain" description="Uroporphyrinogen decarboxylase (URO-D)" evidence="11">
    <location>
        <begin position="26"/>
        <end position="35"/>
    </location>
</feature>
<comment type="pathway">
    <text evidence="1 9">Porphyrin-containing compound metabolism; protoporphyrin-IX biosynthesis; coproporphyrinogen-III from 5-aminolevulinate: step 4/4.</text>
</comment>
<dbReference type="InterPro" id="IPR000257">
    <property type="entry name" value="Uroporphyrinogen_deCOase"/>
</dbReference>
<evidence type="ECO:0000256" key="6">
    <source>
        <dbReference type="ARBA" id="ARBA00023239"/>
    </source>
</evidence>
<keyword evidence="5 9" id="KW-0210">Decarboxylase</keyword>
<evidence type="ECO:0000256" key="2">
    <source>
        <dbReference type="ARBA" id="ARBA00009935"/>
    </source>
</evidence>
<dbReference type="SUPFAM" id="SSF51726">
    <property type="entry name" value="UROD/MetE-like"/>
    <property type="match status" value="1"/>
</dbReference>
<keyword evidence="7 9" id="KW-0627">Porphyrin biosynthesis</keyword>
<evidence type="ECO:0000256" key="8">
    <source>
        <dbReference type="ARBA" id="ARBA00048411"/>
    </source>
</evidence>
<dbReference type="Gene3D" id="3.20.20.210">
    <property type="match status" value="1"/>
</dbReference>
<keyword evidence="13" id="KW-1185">Reference proteome</keyword>
<evidence type="ECO:0000256" key="5">
    <source>
        <dbReference type="ARBA" id="ARBA00022793"/>
    </source>
</evidence>
<gene>
    <name evidence="14 15 16" type="primary">LOC106476353</name>
</gene>
<evidence type="ECO:0000313" key="15">
    <source>
        <dbReference type="RefSeq" id="XP_013792464.1"/>
    </source>
</evidence>
<evidence type="ECO:0000256" key="1">
    <source>
        <dbReference type="ARBA" id="ARBA00004804"/>
    </source>
</evidence>
<evidence type="ECO:0000259" key="12">
    <source>
        <dbReference type="PROSITE" id="PS00907"/>
    </source>
</evidence>
<dbReference type="PROSITE" id="PS00906">
    <property type="entry name" value="UROD_1"/>
    <property type="match status" value="1"/>
</dbReference>
<keyword evidence="6 9" id="KW-0456">Lyase</keyword>
<evidence type="ECO:0000256" key="7">
    <source>
        <dbReference type="ARBA" id="ARBA00023244"/>
    </source>
</evidence>
<accession>A0ABM1C177</accession>
<organism evidence="13 14">
    <name type="scientific">Limulus polyphemus</name>
    <name type="common">Atlantic horseshoe crab</name>
    <dbReference type="NCBI Taxonomy" id="6850"/>
    <lineage>
        <taxon>Eukaryota</taxon>
        <taxon>Metazoa</taxon>
        <taxon>Ecdysozoa</taxon>
        <taxon>Arthropoda</taxon>
        <taxon>Chelicerata</taxon>
        <taxon>Merostomata</taxon>
        <taxon>Xiphosura</taxon>
        <taxon>Limulidae</taxon>
        <taxon>Limulus</taxon>
    </lineage>
</organism>
<name>A0ABM1C177_LIMPO</name>
<evidence type="ECO:0000259" key="11">
    <source>
        <dbReference type="PROSITE" id="PS00906"/>
    </source>
</evidence>
<evidence type="ECO:0000256" key="10">
    <source>
        <dbReference type="RuleBase" id="RU004169"/>
    </source>
</evidence>
<dbReference type="InterPro" id="IPR006361">
    <property type="entry name" value="Uroporphyrinogen_deCO2ase_HemE"/>
</dbReference>
<comment type="catalytic activity">
    <reaction evidence="8">
        <text>uroporphyrinogen III + 4 H(+) = coproporphyrinogen III + 4 CO2</text>
        <dbReference type="Rhea" id="RHEA:19865"/>
        <dbReference type="ChEBI" id="CHEBI:15378"/>
        <dbReference type="ChEBI" id="CHEBI:16526"/>
        <dbReference type="ChEBI" id="CHEBI:57308"/>
        <dbReference type="ChEBI" id="CHEBI:57309"/>
        <dbReference type="EC" id="4.1.1.37"/>
    </reaction>
    <physiologicalReaction direction="left-to-right" evidence="8">
        <dbReference type="Rhea" id="RHEA:19866"/>
    </physiologicalReaction>
</comment>
<dbReference type="RefSeq" id="XP_013792463.1">
    <property type="nucleotide sequence ID" value="XM_013937009.2"/>
</dbReference>
<evidence type="ECO:0000256" key="4">
    <source>
        <dbReference type="ARBA" id="ARBA00014308"/>
    </source>
</evidence>
<dbReference type="InterPro" id="IPR038071">
    <property type="entry name" value="UROD/MetE-like_sf"/>
</dbReference>
<dbReference type="GeneID" id="106476353"/>
<protein>
    <recommendedName>
        <fullName evidence="4 9">Uroporphyrinogen decarboxylase</fullName>
        <ecNumber evidence="3 9">4.1.1.37</ecNumber>
    </recommendedName>
</protein>
<feature type="domain" description="Uroporphyrinogen decarboxylase (URO-D)" evidence="12">
    <location>
        <begin position="146"/>
        <end position="162"/>
    </location>
</feature>
<dbReference type="EC" id="4.1.1.37" evidence="3 9"/>
<reference evidence="14 15" key="1">
    <citation type="submission" date="2025-05" db="UniProtKB">
        <authorList>
            <consortium name="RefSeq"/>
        </authorList>
    </citation>
    <scope>IDENTIFICATION</scope>
    <source>
        <tissue evidence="14 15">Muscle</tissue>
    </source>
</reference>
<dbReference type="RefSeq" id="XP_013792464.1">
    <property type="nucleotide sequence ID" value="XM_013937010.2"/>
</dbReference>
<dbReference type="PANTHER" id="PTHR21091:SF169">
    <property type="entry name" value="UROPORPHYRINOGEN DECARBOXYLASE"/>
    <property type="match status" value="1"/>
</dbReference>
<dbReference type="PROSITE" id="PS00907">
    <property type="entry name" value="UROD_2"/>
    <property type="match status" value="1"/>
</dbReference>
<dbReference type="Pfam" id="PF01208">
    <property type="entry name" value="URO-D"/>
    <property type="match status" value="1"/>
</dbReference>
<comment type="similarity">
    <text evidence="2 10">Belongs to the uroporphyrinogen decarboxylase family.</text>
</comment>
<evidence type="ECO:0000256" key="9">
    <source>
        <dbReference type="RuleBase" id="RU000554"/>
    </source>
</evidence>
<dbReference type="RefSeq" id="XP_022235954.1">
    <property type="nucleotide sequence ID" value="XM_022380246.1"/>
</dbReference>
<dbReference type="PANTHER" id="PTHR21091">
    <property type="entry name" value="METHYLTETRAHYDROFOLATE:HOMOCYSTEINE METHYLTRANSFERASE RELATED"/>
    <property type="match status" value="1"/>
</dbReference>
<evidence type="ECO:0000256" key="3">
    <source>
        <dbReference type="ARBA" id="ARBA00012288"/>
    </source>
</evidence>
<dbReference type="CDD" id="cd00717">
    <property type="entry name" value="URO-D"/>
    <property type="match status" value="1"/>
</dbReference>